<sequence>MRDWRKISIASLLGAVACIGSSTLAQTATPRPALTNEQAIQLFEEAGFSVTSGRPVNRCGGASNPRIAFVDLNGDGRAEVHLADVDPRCYRKPGAYFAIMAQQPDGSWKRLIAEDGIVGFDAARTSGWNNLLLADPDSACPGVRRFAGTDYGPPNRCSPFAASELTAASPPSPRGMAGTPISQTKLFDWTEDQTSDARNLPALKRAAIFQAAGVQAVGGGRWTSCTDDASGRSEAQLAMIEDINGDGRPEAMIRDSGSYCNGSVGVASSVLTQTSTGAWSVMLSTQGFINFLESRGADNYPDIEVGLPGFCFPYRRWDGTEYAIAARWDREGKPCHPG</sequence>
<dbReference type="PROSITE" id="PS51257">
    <property type="entry name" value="PROKAR_LIPOPROTEIN"/>
    <property type="match status" value="1"/>
</dbReference>
<gene>
    <name evidence="2" type="ORF">D2V04_02700</name>
</gene>
<dbReference type="EMBL" id="QXFK01000011">
    <property type="protein sequence ID" value="RIV80221.1"/>
    <property type="molecule type" value="Genomic_DNA"/>
</dbReference>
<dbReference type="SUPFAM" id="SSF69318">
    <property type="entry name" value="Integrin alpha N-terminal domain"/>
    <property type="match status" value="1"/>
</dbReference>
<dbReference type="InterPro" id="IPR028994">
    <property type="entry name" value="Integrin_alpha_N"/>
</dbReference>
<dbReference type="RefSeq" id="WP_119511818.1">
    <property type="nucleotide sequence ID" value="NZ_QXFK01000011.1"/>
</dbReference>
<feature type="signal peptide" evidence="1">
    <location>
        <begin position="1"/>
        <end position="27"/>
    </location>
</feature>
<organism evidence="2 3">
    <name type="scientific">Pelagerythrobacter aerophilus</name>
    <dbReference type="NCBI Taxonomy" id="2306995"/>
    <lineage>
        <taxon>Bacteria</taxon>
        <taxon>Pseudomonadati</taxon>
        <taxon>Pseudomonadota</taxon>
        <taxon>Alphaproteobacteria</taxon>
        <taxon>Sphingomonadales</taxon>
        <taxon>Erythrobacteraceae</taxon>
        <taxon>Pelagerythrobacter</taxon>
    </lineage>
</organism>
<accession>A0A418NKJ1</accession>
<feature type="chain" id="PRO_5019271630" description="VCBS repeat-containing protein" evidence="1">
    <location>
        <begin position="28"/>
        <end position="338"/>
    </location>
</feature>
<evidence type="ECO:0000256" key="1">
    <source>
        <dbReference type="SAM" id="SignalP"/>
    </source>
</evidence>
<evidence type="ECO:0000313" key="3">
    <source>
        <dbReference type="Proteomes" id="UP000285092"/>
    </source>
</evidence>
<dbReference type="Proteomes" id="UP000285092">
    <property type="component" value="Unassembled WGS sequence"/>
</dbReference>
<evidence type="ECO:0008006" key="4">
    <source>
        <dbReference type="Google" id="ProtNLM"/>
    </source>
</evidence>
<dbReference type="OrthoDB" id="8595012at2"/>
<keyword evidence="1" id="KW-0732">Signal</keyword>
<dbReference type="AlphaFoldDB" id="A0A418NKJ1"/>
<keyword evidence="3" id="KW-1185">Reference proteome</keyword>
<name>A0A418NKJ1_9SPHN</name>
<evidence type="ECO:0000313" key="2">
    <source>
        <dbReference type="EMBL" id="RIV80221.1"/>
    </source>
</evidence>
<proteinExistence type="predicted"/>
<comment type="caution">
    <text evidence="2">The sequence shown here is derived from an EMBL/GenBank/DDBJ whole genome shotgun (WGS) entry which is preliminary data.</text>
</comment>
<protein>
    <recommendedName>
        <fullName evidence="4">VCBS repeat-containing protein</fullName>
    </recommendedName>
</protein>
<reference evidence="2 3" key="1">
    <citation type="submission" date="2018-08" db="EMBL/GenBank/DDBJ databases">
        <title>Altererythrobacter sp.Ery1 and Ery12, the genome sequencing of novel strains in genus Alterythrobacter.</title>
        <authorList>
            <person name="Cheng H."/>
            <person name="Wu Y.-H."/>
            <person name="Fang C."/>
            <person name="Xu X.-W."/>
        </authorList>
    </citation>
    <scope>NUCLEOTIDE SEQUENCE [LARGE SCALE GENOMIC DNA]</scope>
    <source>
        <strain evidence="2 3">Ery1</strain>
    </source>
</reference>